<protein>
    <submittedName>
        <fullName evidence="1">Uncharacterized protein</fullName>
    </submittedName>
</protein>
<name>A0ACC0FNA4_9ERIC</name>
<accession>A0ACC0FNA4</accession>
<evidence type="ECO:0000313" key="2">
    <source>
        <dbReference type="Proteomes" id="UP001060215"/>
    </source>
</evidence>
<reference evidence="1 2" key="1">
    <citation type="journal article" date="2022" name="Plant J.">
        <title>Chromosome-level genome of Camellia lanceoleosa provides a valuable resource for understanding genome evolution and self-incompatibility.</title>
        <authorList>
            <person name="Gong W."/>
            <person name="Xiao S."/>
            <person name="Wang L."/>
            <person name="Liao Z."/>
            <person name="Chang Y."/>
            <person name="Mo W."/>
            <person name="Hu G."/>
            <person name="Li W."/>
            <person name="Zhao G."/>
            <person name="Zhu H."/>
            <person name="Hu X."/>
            <person name="Ji K."/>
            <person name="Xiang X."/>
            <person name="Song Q."/>
            <person name="Yuan D."/>
            <person name="Jin S."/>
            <person name="Zhang L."/>
        </authorList>
    </citation>
    <scope>NUCLEOTIDE SEQUENCE [LARGE SCALE GENOMIC DNA]</scope>
    <source>
        <strain evidence="1">SQ_2022a</strain>
    </source>
</reference>
<organism evidence="1 2">
    <name type="scientific">Camellia lanceoleosa</name>
    <dbReference type="NCBI Taxonomy" id="1840588"/>
    <lineage>
        <taxon>Eukaryota</taxon>
        <taxon>Viridiplantae</taxon>
        <taxon>Streptophyta</taxon>
        <taxon>Embryophyta</taxon>
        <taxon>Tracheophyta</taxon>
        <taxon>Spermatophyta</taxon>
        <taxon>Magnoliopsida</taxon>
        <taxon>eudicotyledons</taxon>
        <taxon>Gunneridae</taxon>
        <taxon>Pentapetalae</taxon>
        <taxon>asterids</taxon>
        <taxon>Ericales</taxon>
        <taxon>Theaceae</taxon>
        <taxon>Camellia</taxon>
    </lineage>
</organism>
<proteinExistence type="predicted"/>
<keyword evidence="2" id="KW-1185">Reference proteome</keyword>
<comment type="caution">
    <text evidence="1">The sequence shown here is derived from an EMBL/GenBank/DDBJ whole genome shotgun (WGS) entry which is preliminary data.</text>
</comment>
<gene>
    <name evidence="1" type="ORF">LOK49_LG12G01766</name>
</gene>
<dbReference type="Proteomes" id="UP001060215">
    <property type="component" value="Chromosome 13"/>
</dbReference>
<sequence>MGPKKRSGNDLGTVVRSTRKVVVKETVQISVSETKRKAEIVTPTKQTVVEDKTQEEEQDQTVQEQDEDHDEMYITEGQAGCSSCFVSADVLICGDCFVLLCSWLCICFVAVLA</sequence>
<evidence type="ECO:0000313" key="1">
    <source>
        <dbReference type="EMBL" id="KAI7990266.1"/>
    </source>
</evidence>
<dbReference type="EMBL" id="CM045770">
    <property type="protein sequence ID" value="KAI7990266.1"/>
    <property type="molecule type" value="Genomic_DNA"/>
</dbReference>